<dbReference type="AlphaFoldDB" id="A0A8H4LXQ1"/>
<dbReference type="InterPro" id="IPR020835">
    <property type="entry name" value="Catalase_sf"/>
</dbReference>
<dbReference type="Pfam" id="PF06628">
    <property type="entry name" value="Catalase-rel"/>
    <property type="match status" value="1"/>
</dbReference>
<name>A0A8H4LXQ1_9HYPO</name>
<evidence type="ECO:0000313" key="20">
    <source>
        <dbReference type="Proteomes" id="UP000557566"/>
    </source>
</evidence>
<evidence type="ECO:0000256" key="3">
    <source>
        <dbReference type="ARBA" id="ARBA00005329"/>
    </source>
</evidence>
<dbReference type="InterPro" id="IPR018028">
    <property type="entry name" value="Catalase"/>
</dbReference>
<dbReference type="CDD" id="cd03132">
    <property type="entry name" value="GATase1_catalase"/>
    <property type="match status" value="1"/>
</dbReference>
<accession>A0A8H4LXQ1</accession>
<feature type="active site" evidence="13">
    <location>
        <position position="174"/>
    </location>
</feature>
<comment type="caution">
    <text evidence="19">The sequence shown here is derived from an EMBL/GenBank/DDBJ whole genome shotgun (WGS) entry which is preliminary data.</text>
</comment>
<dbReference type="PROSITE" id="PS00438">
    <property type="entry name" value="CATALASE_2"/>
    <property type="match status" value="1"/>
</dbReference>
<keyword evidence="6 12" id="KW-0349">Heme</keyword>
<proteinExistence type="inferred from homology"/>
<dbReference type="PANTHER" id="PTHR42821:SF3">
    <property type="entry name" value="CATALASE B"/>
    <property type="match status" value="1"/>
</dbReference>
<keyword evidence="9 12" id="KW-0408">Iron</keyword>
<evidence type="ECO:0000256" key="11">
    <source>
        <dbReference type="ARBA" id="ARBA00049254"/>
    </source>
</evidence>
<feature type="domain" description="Catalase core" evidence="18">
    <location>
        <begin position="55"/>
        <end position="442"/>
    </location>
</feature>
<dbReference type="SUPFAM" id="SSF56634">
    <property type="entry name" value="Heme-dependent catalase-like"/>
    <property type="match status" value="1"/>
</dbReference>
<keyword evidence="10 12" id="KW-0376">Hydrogen peroxide</keyword>
<protein>
    <recommendedName>
        <fullName evidence="4 12">Catalase</fullName>
        <ecNumber evidence="4 12">1.11.1.6</ecNumber>
    </recommendedName>
</protein>
<evidence type="ECO:0000256" key="13">
    <source>
        <dbReference type="PIRSR" id="PIRSR038927-1"/>
    </source>
</evidence>
<comment type="function">
    <text evidence="16">Catalyzes the degradation of hydrogen peroxide (H(2)O(2)) generated by peroxisomal oxidases to water and oxygen, thereby protecting cells from the toxic effects of hydrogen peroxide.</text>
</comment>
<dbReference type="GO" id="GO:0046872">
    <property type="term" value="F:metal ion binding"/>
    <property type="evidence" value="ECO:0007669"/>
    <property type="project" value="UniProtKB-KW"/>
</dbReference>
<dbReference type="FunFam" id="2.40.180.10:FF:000003">
    <property type="entry name" value="Catalase"/>
    <property type="match status" value="1"/>
</dbReference>
<dbReference type="Gene3D" id="2.40.180.10">
    <property type="entry name" value="Catalase core domain"/>
    <property type="match status" value="1"/>
</dbReference>
<dbReference type="Gene3D" id="1.20.1370.20">
    <property type="match status" value="1"/>
</dbReference>
<dbReference type="PANTHER" id="PTHR42821">
    <property type="entry name" value="CATALASE"/>
    <property type="match status" value="1"/>
</dbReference>
<evidence type="ECO:0000256" key="14">
    <source>
        <dbReference type="PIRSR" id="PIRSR038927-2"/>
    </source>
</evidence>
<evidence type="ECO:0000256" key="7">
    <source>
        <dbReference type="ARBA" id="ARBA00022723"/>
    </source>
</evidence>
<sequence>MVRYAVAAASLGLAGLAQASCPFSNPQHLAARADPGSSREHVAQFDVDDGQGFLTSDAGGPIQDQQSLRAGGRGSTLLEDFMFRQKMTRFDHERVPERAVHARGAGAYGTFTSYDDFSNVTAASFLGAKGKKTPTFVRFSTVAGSRGSADTVRDVHGFATRFYTDQGNFDIVGNNIPVFFIHDAIQFPDLIHAVKPKPDREMPQAATAHDSAWDFFSQETSTLHTLFWAMAGYGIPRSFRHMDGFGVHTFRFVNDEGQSKLIKWHWKTKQGKASLVWDEAQHIAGSNADFHRQDLWDAIQAGNFPEWELNVQVMSEDEALEFGFDVLDATKMIPEELVPLQKVGVMRLDVNPVNYFAETEQIMFQPGHIVRGIDFTEDPLLQGRIFSYLDTQINRHGGPNFEQLPINRPVVPIHNNNRDGAAQNFIHKNTAAYSPNTLNGGMPAQANQKEGKGFFTAPGRKASGALVRERSPMFADHWSQPRLFYNSLTKIEQQFLIDAIRFETSQVGAPVQKNVLAQLNKISHDIAVRVGQALGMEAPAEDATFYHNNKTKGISIFGEKLPTIATLKVGVLASTSANDSLAQAKALKKAFESDKVTVVTVAETLAEGVDVTYAAAGATGFDGIIVAKGAEKLFASNSTSTLYPPRRPTQIVSDGYNWGKPVGFLGSAQEVMRAAGVGSGAGVYSTSEVEAIVKSFREGLAVFKFTDRFATDK</sequence>
<evidence type="ECO:0000259" key="18">
    <source>
        <dbReference type="SMART" id="SM01060"/>
    </source>
</evidence>
<evidence type="ECO:0000256" key="12">
    <source>
        <dbReference type="PIRNR" id="PIRNR038927"/>
    </source>
</evidence>
<evidence type="ECO:0000256" key="2">
    <source>
        <dbReference type="ARBA" id="ARBA00003918"/>
    </source>
</evidence>
<evidence type="ECO:0000256" key="9">
    <source>
        <dbReference type="ARBA" id="ARBA00023004"/>
    </source>
</evidence>
<dbReference type="Proteomes" id="UP000557566">
    <property type="component" value="Unassembled WGS sequence"/>
</dbReference>
<dbReference type="FunFam" id="1.20.1370.20:FF:000001">
    <property type="entry name" value="Catalase HPII"/>
    <property type="match status" value="1"/>
</dbReference>
<dbReference type="GO" id="GO:0004096">
    <property type="term" value="F:catalase activity"/>
    <property type="evidence" value="ECO:0007669"/>
    <property type="project" value="UniProtKB-UniRule"/>
</dbReference>
<feature type="signal peptide" evidence="17">
    <location>
        <begin position="1"/>
        <end position="19"/>
    </location>
</feature>
<evidence type="ECO:0000256" key="6">
    <source>
        <dbReference type="ARBA" id="ARBA00022617"/>
    </source>
</evidence>
<dbReference type="PRINTS" id="PR00067">
    <property type="entry name" value="CATALASE"/>
</dbReference>
<gene>
    <name evidence="19" type="ORF">G6O67_006909</name>
</gene>
<dbReference type="EC" id="1.11.1.6" evidence="4 12"/>
<dbReference type="GO" id="GO:0006979">
    <property type="term" value="P:response to oxidative stress"/>
    <property type="evidence" value="ECO:0007669"/>
    <property type="project" value="InterPro"/>
</dbReference>
<keyword evidence="5 12" id="KW-0575">Peroxidase</keyword>
<dbReference type="InterPro" id="IPR024708">
    <property type="entry name" value="Catalase_AS"/>
</dbReference>
<dbReference type="GO" id="GO:0042744">
    <property type="term" value="P:hydrogen peroxide catabolic process"/>
    <property type="evidence" value="ECO:0007669"/>
    <property type="project" value="UniProtKB-UniRule"/>
</dbReference>
<dbReference type="InterPro" id="IPR024712">
    <property type="entry name" value="Catalase_clade2"/>
</dbReference>
<feature type="active site" evidence="13">
    <location>
        <position position="101"/>
    </location>
</feature>
<evidence type="ECO:0000256" key="10">
    <source>
        <dbReference type="ARBA" id="ARBA00023324"/>
    </source>
</evidence>
<dbReference type="Gene3D" id="3.40.50.880">
    <property type="match status" value="1"/>
</dbReference>
<dbReference type="Pfam" id="PF00199">
    <property type="entry name" value="Catalase"/>
    <property type="match status" value="1"/>
</dbReference>
<dbReference type="PROSITE" id="PS51402">
    <property type="entry name" value="CATALASE_3"/>
    <property type="match status" value="1"/>
</dbReference>
<dbReference type="PROSITE" id="PS00437">
    <property type="entry name" value="CATALASE_1"/>
    <property type="match status" value="1"/>
</dbReference>
<dbReference type="InterPro" id="IPR011614">
    <property type="entry name" value="Catalase_core"/>
</dbReference>
<comment type="cofactor">
    <cofactor evidence="1 12 14">
        <name>heme</name>
        <dbReference type="ChEBI" id="CHEBI:30413"/>
    </cofactor>
</comment>
<keyword evidence="8 12" id="KW-0560">Oxidoreductase</keyword>
<evidence type="ECO:0000256" key="16">
    <source>
        <dbReference type="RuleBase" id="RU004142"/>
    </source>
</evidence>
<evidence type="ECO:0000256" key="15">
    <source>
        <dbReference type="RuleBase" id="RU000498"/>
    </source>
</evidence>
<evidence type="ECO:0000256" key="1">
    <source>
        <dbReference type="ARBA" id="ARBA00001971"/>
    </source>
</evidence>
<comment type="similarity">
    <text evidence="3 12 15">Belongs to the catalase family.</text>
</comment>
<reference evidence="19 20" key="1">
    <citation type="journal article" date="2020" name="Genome Biol. Evol.">
        <title>A new high-quality draft genome assembly of the Chinese cordyceps Ophiocordyceps sinensis.</title>
        <authorList>
            <person name="Shu R."/>
            <person name="Zhang J."/>
            <person name="Meng Q."/>
            <person name="Zhang H."/>
            <person name="Zhou G."/>
            <person name="Li M."/>
            <person name="Wu P."/>
            <person name="Zhao Y."/>
            <person name="Chen C."/>
            <person name="Qin Q."/>
        </authorList>
    </citation>
    <scope>NUCLEOTIDE SEQUENCE [LARGE SCALE GENOMIC DNA]</scope>
    <source>
        <strain evidence="19 20">IOZ07</strain>
    </source>
</reference>
<feature type="binding site" description="axial binding residue" evidence="14">
    <location>
        <position position="388"/>
    </location>
    <ligand>
        <name>heme</name>
        <dbReference type="ChEBI" id="CHEBI:30413"/>
    </ligand>
    <ligandPart>
        <name>Fe</name>
        <dbReference type="ChEBI" id="CHEBI:18248"/>
    </ligandPart>
</feature>
<dbReference type="InterPro" id="IPR043156">
    <property type="entry name" value="Catalase_clade2_helical"/>
</dbReference>
<dbReference type="InterPro" id="IPR002226">
    <property type="entry name" value="Catalase_haem_BS"/>
</dbReference>
<evidence type="ECO:0000313" key="19">
    <source>
        <dbReference type="EMBL" id="KAF4506871.1"/>
    </source>
</evidence>
<evidence type="ECO:0000256" key="5">
    <source>
        <dbReference type="ARBA" id="ARBA00022559"/>
    </source>
</evidence>
<dbReference type="GO" id="GO:0005829">
    <property type="term" value="C:cytosol"/>
    <property type="evidence" value="ECO:0007669"/>
    <property type="project" value="TreeGrafter"/>
</dbReference>
<comment type="function">
    <text evidence="2 12">Occurs in almost all aerobically respiring organisms and serves to protect cells from the toxic effects of hydrogen peroxide.</text>
</comment>
<dbReference type="PIRSF" id="PIRSF038927">
    <property type="entry name" value="Catalase_clade2"/>
    <property type="match status" value="1"/>
</dbReference>
<dbReference type="GO" id="GO:0020037">
    <property type="term" value="F:heme binding"/>
    <property type="evidence" value="ECO:0007669"/>
    <property type="project" value="UniProtKB-UniRule"/>
</dbReference>
<organism evidence="19 20">
    <name type="scientific">Ophiocordyceps sinensis</name>
    <dbReference type="NCBI Taxonomy" id="72228"/>
    <lineage>
        <taxon>Eukaryota</taxon>
        <taxon>Fungi</taxon>
        <taxon>Dikarya</taxon>
        <taxon>Ascomycota</taxon>
        <taxon>Pezizomycotina</taxon>
        <taxon>Sordariomycetes</taxon>
        <taxon>Hypocreomycetidae</taxon>
        <taxon>Hypocreales</taxon>
        <taxon>Ophiocordycipitaceae</taxon>
        <taxon>Ophiocordyceps</taxon>
    </lineage>
</organism>
<feature type="chain" id="PRO_5034864215" description="Catalase" evidence="17">
    <location>
        <begin position="20"/>
        <end position="713"/>
    </location>
</feature>
<dbReference type="OrthoDB" id="6880011at2759"/>
<comment type="catalytic activity">
    <reaction evidence="11 12 15">
        <text>2 H2O2 = O2 + 2 H2O</text>
        <dbReference type="Rhea" id="RHEA:20309"/>
        <dbReference type="ChEBI" id="CHEBI:15377"/>
        <dbReference type="ChEBI" id="CHEBI:15379"/>
        <dbReference type="ChEBI" id="CHEBI:16240"/>
        <dbReference type="EC" id="1.11.1.6"/>
    </reaction>
</comment>
<keyword evidence="17" id="KW-0732">Signal</keyword>
<dbReference type="SMART" id="SM01060">
    <property type="entry name" value="Catalase"/>
    <property type="match status" value="1"/>
</dbReference>
<dbReference type="InterPro" id="IPR029062">
    <property type="entry name" value="Class_I_gatase-like"/>
</dbReference>
<dbReference type="InterPro" id="IPR010582">
    <property type="entry name" value="Catalase_immune_responsive"/>
</dbReference>
<dbReference type="InterPro" id="IPR041399">
    <property type="entry name" value="Catalase_large_C"/>
</dbReference>
<dbReference type="Pfam" id="PF18011">
    <property type="entry name" value="Catalase_C"/>
    <property type="match status" value="1"/>
</dbReference>
<evidence type="ECO:0000256" key="4">
    <source>
        <dbReference type="ARBA" id="ARBA00012314"/>
    </source>
</evidence>
<evidence type="ECO:0000256" key="17">
    <source>
        <dbReference type="SAM" id="SignalP"/>
    </source>
</evidence>
<keyword evidence="7 12" id="KW-0479">Metal-binding</keyword>
<keyword evidence="20" id="KW-1185">Reference proteome</keyword>
<dbReference type="EMBL" id="JAAVMX010000007">
    <property type="protein sequence ID" value="KAF4506871.1"/>
    <property type="molecule type" value="Genomic_DNA"/>
</dbReference>
<evidence type="ECO:0000256" key="8">
    <source>
        <dbReference type="ARBA" id="ARBA00023002"/>
    </source>
</evidence>